<protein>
    <submittedName>
        <fullName evidence="2">Thiol-disulfide isomerase</fullName>
    </submittedName>
</protein>
<keyword evidence="2" id="KW-0413">Isomerase</keyword>
<dbReference type="InterPro" id="IPR013766">
    <property type="entry name" value="Thioredoxin_domain"/>
</dbReference>
<dbReference type="Proteomes" id="UP000197050">
    <property type="component" value="Chromosome"/>
</dbReference>
<accession>A0A1Z3U8P8</accession>
<dbReference type="AlphaFoldDB" id="A0A1Z3U8P8"/>
<feature type="domain" description="Thioredoxin" evidence="1">
    <location>
        <begin position="2"/>
        <end position="157"/>
    </location>
</feature>
<dbReference type="SUPFAM" id="SSF52833">
    <property type="entry name" value="Thioredoxin-like"/>
    <property type="match status" value="1"/>
</dbReference>
<gene>
    <name evidence="2" type="ORF">CEP68_09155</name>
</gene>
<name>A0A1Z3U8P8_BREVE</name>
<dbReference type="RefSeq" id="WP_024350794.1">
    <property type="nucleotide sequence ID" value="NZ_CP022048.2"/>
</dbReference>
<dbReference type="PROSITE" id="PS51352">
    <property type="entry name" value="THIOREDOXIN_2"/>
    <property type="match status" value="1"/>
</dbReference>
<dbReference type="EMBL" id="CP022048">
    <property type="protein sequence ID" value="ASE39653.1"/>
    <property type="molecule type" value="Genomic_DNA"/>
</dbReference>
<dbReference type="GO" id="GO:0016853">
    <property type="term" value="F:isomerase activity"/>
    <property type="evidence" value="ECO:0007669"/>
    <property type="project" value="UniProtKB-KW"/>
</dbReference>
<evidence type="ECO:0000259" key="1">
    <source>
        <dbReference type="PROSITE" id="PS51352"/>
    </source>
</evidence>
<dbReference type="KEGG" id="bvc:CEP68_09155"/>
<organism evidence="2 3">
    <name type="scientific">Brevundimonas vesicularis</name>
    <name type="common">Pseudomonas vesicularis</name>
    <dbReference type="NCBI Taxonomy" id="41276"/>
    <lineage>
        <taxon>Bacteria</taxon>
        <taxon>Pseudomonadati</taxon>
        <taxon>Pseudomonadota</taxon>
        <taxon>Alphaproteobacteria</taxon>
        <taxon>Caulobacterales</taxon>
        <taxon>Caulobacteraceae</taxon>
        <taxon>Brevundimonas</taxon>
    </lineage>
</organism>
<evidence type="ECO:0000313" key="3">
    <source>
        <dbReference type="Proteomes" id="UP000197050"/>
    </source>
</evidence>
<dbReference type="InterPro" id="IPR036249">
    <property type="entry name" value="Thioredoxin-like_sf"/>
</dbReference>
<sequence length="157" mass="17597">MSAADRQAPELRIHRWIAVDGSDLQTPIKLSDLGVGPKILFAFQHWCRGCHLHGFPTLQKLHGALESRGVGFAVIQTVFEGAHENTFDKLRINQVEYRLPVAFGHDEPPPGAAFPTFMEDYRTRGTPWFTVINADGRIVFSDFHLDADRLVANLESS</sequence>
<reference evidence="3" key="1">
    <citation type="submission" date="2017-06" db="EMBL/GenBank/DDBJ databases">
        <title>FDA dAtabase for Regulatory Grade micrObial Sequences (FDA-ARGOS): Supporting development and validation of Infectious Disease Dx tests.</title>
        <authorList>
            <person name="Minogue T."/>
            <person name="Wolcott M."/>
            <person name="Wasieloski L."/>
            <person name="Aguilar W."/>
            <person name="Moore D."/>
            <person name="Tallon L."/>
            <person name="Sadzewicz L."/>
            <person name="Sengamalay N."/>
            <person name="Ott S."/>
            <person name="Godinez A."/>
            <person name="Nagaraj S."/>
            <person name="Nadendla S."/>
            <person name="Geyer C."/>
            <person name="Sichtig H."/>
        </authorList>
    </citation>
    <scope>NUCLEOTIDE SEQUENCE [LARGE SCALE GENOMIC DNA]</scope>
    <source>
        <strain evidence="3">FDAARGOS_289</strain>
    </source>
</reference>
<proteinExistence type="predicted"/>
<dbReference type="Gene3D" id="3.40.30.10">
    <property type="entry name" value="Glutaredoxin"/>
    <property type="match status" value="1"/>
</dbReference>
<dbReference type="GeneID" id="34015077"/>
<evidence type="ECO:0000313" key="2">
    <source>
        <dbReference type="EMBL" id="ASE39653.1"/>
    </source>
</evidence>